<dbReference type="Proteomes" id="UP000424527">
    <property type="component" value="Unassembled WGS sequence"/>
</dbReference>
<dbReference type="EMBL" id="REGW02000009">
    <property type="protein sequence ID" value="KAE8292569.1"/>
    <property type="molecule type" value="Genomic_DNA"/>
</dbReference>
<dbReference type="GO" id="GO:0003712">
    <property type="term" value="F:transcription coregulator activity"/>
    <property type="evidence" value="ECO:0007669"/>
    <property type="project" value="TreeGrafter"/>
</dbReference>
<keyword evidence="4 8" id="KW-0863">Zinc-finger</keyword>
<evidence type="ECO:0000259" key="10">
    <source>
        <dbReference type="PROSITE" id="PS51044"/>
    </source>
</evidence>
<dbReference type="Gene3D" id="3.30.40.10">
    <property type="entry name" value="Zinc/RING finger domain, C3HC4 (zinc finger)"/>
    <property type="match status" value="1"/>
</dbReference>
<evidence type="ECO:0000256" key="2">
    <source>
        <dbReference type="ARBA" id="ARBA00022499"/>
    </source>
</evidence>
<dbReference type="PROSITE" id="PS51044">
    <property type="entry name" value="ZF_SP_RING"/>
    <property type="match status" value="1"/>
</dbReference>
<dbReference type="GO" id="GO:0005634">
    <property type="term" value="C:nucleus"/>
    <property type="evidence" value="ECO:0007669"/>
    <property type="project" value="UniProtKB-SubCell"/>
</dbReference>
<evidence type="ECO:0000313" key="12">
    <source>
        <dbReference type="Proteomes" id="UP000424527"/>
    </source>
</evidence>
<feature type="region of interest" description="Disordered" evidence="9">
    <location>
        <begin position="546"/>
        <end position="581"/>
    </location>
</feature>
<protein>
    <submittedName>
        <fullName evidence="11">Zinc finger MIZ domain-containing protein 2 PIAS-like protein Zimp7</fullName>
    </submittedName>
</protein>
<dbReference type="GO" id="GO:0016925">
    <property type="term" value="P:protein sumoylation"/>
    <property type="evidence" value="ECO:0007669"/>
    <property type="project" value="TreeGrafter"/>
</dbReference>
<comment type="subcellular location">
    <subcellularLocation>
        <location evidence="1">Nucleus</location>
    </subcellularLocation>
</comment>
<keyword evidence="6" id="KW-0832">Ubl conjugation</keyword>
<feature type="region of interest" description="Disordered" evidence="9">
    <location>
        <begin position="1"/>
        <end position="243"/>
    </location>
</feature>
<dbReference type="AlphaFoldDB" id="A0A6G0IM37"/>
<reference evidence="11 12" key="1">
    <citation type="submission" date="2019-07" db="EMBL/GenBank/DDBJ databases">
        <title>Chromosome genome assembly for large yellow croaker.</title>
        <authorList>
            <person name="Xiao S."/>
        </authorList>
    </citation>
    <scope>NUCLEOTIDE SEQUENCE [LARGE SCALE GENOMIC DNA]</scope>
    <source>
        <strain evidence="11">JMULYC20181020</strain>
        <tissue evidence="11">Muscle</tissue>
    </source>
</reference>
<dbReference type="InterPro" id="IPR057847">
    <property type="entry name" value="ZMIZ1/ZMIZ2_GBD-like"/>
</dbReference>
<dbReference type="InterPro" id="IPR004181">
    <property type="entry name" value="Znf_MIZ"/>
</dbReference>
<evidence type="ECO:0000256" key="8">
    <source>
        <dbReference type="PROSITE-ProRule" id="PRU00452"/>
    </source>
</evidence>
<evidence type="ECO:0000256" key="7">
    <source>
        <dbReference type="ARBA" id="ARBA00023242"/>
    </source>
</evidence>
<keyword evidence="5" id="KW-0862">Zinc</keyword>
<sequence length="627" mass="67092">MGGPAYNNQFMAHSGPRGPPGMAPGGMGSGPGPTRGPPSMGPMYGPGGGPQRVPQHPNYGPGPQQGHLRPPQGLKRPYSSESFPGMSQQYGVPVGSSVNVMSGPGGAGGSMPGSGGGGHAGPGPYSGPNMQYHPGPGGPGPAPQRSGSSPSYQGHKMPLPQYPPSGPPSSQYYKPGRGLPGYPSSPVPGNPTPPITPSSSMAPPYMSPGNSDVKPPPSSFLPDIKPNMAGLPPPPPTGNPSDDLRLTFPVRDGVVLEPFRLEHNLAVSNHVFQLRDSVYKTLIMRPDLELQFKCYHHEDRQMNTNWPASVQVSVNATPLTIERGDNKTSHKPLYLKQVCQPGRNTIQITVTACCCSHLFVLQLVHRPSVRSVLQGLMKKRLLPAEHCVTKIKRNFSSGSIPGTPGLNGEDGVEQTAIRVSLKCPITFRRIQLPARGHDCRHIQCFDLESYLQLNCERGTWRCPVCNKTALLEGLEVDQYMLGILIYVQNSEYEEITIDPVCSWKPVPVKPDIHVKEESDGPVLKRCRTLSPSHMVLPSVMEMIASLGPPPSSSSSSSPMPYPSLPAGGGKTQHTPGLPRASSVLSRPVSWFLGLQWTGYSRRWGGLLLPRSPPPLLPVGAVQCPPHP</sequence>
<dbReference type="GO" id="GO:0045944">
    <property type="term" value="P:positive regulation of transcription by RNA polymerase II"/>
    <property type="evidence" value="ECO:0007669"/>
    <property type="project" value="UniProtKB-ARBA"/>
</dbReference>
<dbReference type="FunFam" id="3.30.40.10:FF:000012">
    <property type="entry name" value="Zinc finger MIZ domain-containing protein 2"/>
    <property type="match status" value="1"/>
</dbReference>
<feature type="compositionally biased region" description="Gly residues" evidence="9">
    <location>
        <begin position="23"/>
        <end position="33"/>
    </location>
</feature>
<evidence type="ECO:0000256" key="1">
    <source>
        <dbReference type="ARBA" id="ARBA00004123"/>
    </source>
</evidence>
<dbReference type="Pfam" id="PF25527">
    <property type="entry name" value="GBD-like_ZMIZ1_ZMIZ2"/>
    <property type="match status" value="1"/>
</dbReference>
<evidence type="ECO:0000256" key="3">
    <source>
        <dbReference type="ARBA" id="ARBA00022723"/>
    </source>
</evidence>
<name>A0A6G0IM37_LARCR</name>
<feature type="compositionally biased region" description="Gly residues" evidence="9">
    <location>
        <begin position="103"/>
        <end position="121"/>
    </location>
</feature>
<organism evidence="11 12">
    <name type="scientific">Larimichthys crocea</name>
    <name type="common">Large yellow croaker</name>
    <name type="synonym">Pseudosciaena crocea</name>
    <dbReference type="NCBI Taxonomy" id="215358"/>
    <lineage>
        <taxon>Eukaryota</taxon>
        <taxon>Metazoa</taxon>
        <taxon>Chordata</taxon>
        <taxon>Craniata</taxon>
        <taxon>Vertebrata</taxon>
        <taxon>Euteleostomi</taxon>
        <taxon>Actinopterygii</taxon>
        <taxon>Neopterygii</taxon>
        <taxon>Teleostei</taxon>
        <taxon>Neoteleostei</taxon>
        <taxon>Acanthomorphata</taxon>
        <taxon>Eupercaria</taxon>
        <taxon>Sciaenidae</taxon>
        <taxon>Larimichthys</taxon>
    </lineage>
</organism>
<evidence type="ECO:0000256" key="4">
    <source>
        <dbReference type="ARBA" id="ARBA00022771"/>
    </source>
</evidence>
<keyword evidence="7" id="KW-0539">Nucleus</keyword>
<comment type="caution">
    <text evidence="11">The sequence shown here is derived from an EMBL/GenBank/DDBJ whole genome shotgun (WGS) entry which is preliminary data.</text>
</comment>
<feature type="compositionally biased region" description="Low complexity" evidence="9">
    <location>
        <begin position="197"/>
        <end position="208"/>
    </location>
</feature>
<dbReference type="PANTHER" id="PTHR10782:SF38">
    <property type="entry name" value="ZINC FINGER MIZ DOMAIN-CONTAINING PROTEIN 2"/>
    <property type="match status" value="1"/>
</dbReference>
<dbReference type="InterPro" id="IPR013083">
    <property type="entry name" value="Znf_RING/FYVE/PHD"/>
</dbReference>
<evidence type="ECO:0000313" key="11">
    <source>
        <dbReference type="EMBL" id="KAE8292569.1"/>
    </source>
</evidence>
<keyword evidence="12" id="KW-1185">Reference proteome</keyword>
<dbReference type="Pfam" id="PF02891">
    <property type="entry name" value="zf-MIZ"/>
    <property type="match status" value="1"/>
</dbReference>
<evidence type="ECO:0000256" key="9">
    <source>
        <dbReference type="SAM" id="MobiDB-lite"/>
    </source>
</evidence>
<dbReference type="PANTHER" id="PTHR10782">
    <property type="entry name" value="ZINC FINGER MIZ DOMAIN-CONTAINING PROTEIN"/>
    <property type="match status" value="1"/>
</dbReference>
<feature type="compositionally biased region" description="Pro residues" evidence="9">
    <location>
        <begin position="183"/>
        <end position="196"/>
    </location>
</feature>
<accession>A0A6G0IM37</accession>
<evidence type="ECO:0000256" key="5">
    <source>
        <dbReference type="ARBA" id="ARBA00022833"/>
    </source>
</evidence>
<keyword evidence="2" id="KW-1017">Isopeptide bond</keyword>
<feature type="compositionally biased region" description="Polar residues" evidence="9">
    <location>
        <begin position="1"/>
        <end position="11"/>
    </location>
</feature>
<dbReference type="GO" id="GO:0000785">
    <property type="term" value="C:chromatin"/>
    <property type="evidence" value="ECO:0007669"/>
    <property type="project" value="TreeGrafter"/>
</dbReference>
<dbReference type="GO" id="GO:0061665">
    <property type="term" value="F:SUMO ligase activity"/>
    <property type="evidence" value="ECO:0007669"/>
    <property type="project" value="TreeGrafter"/>
</dbReference>
<feature type="compositionally biased region" description="Polar residues" evidence="9">
    <location>
        <begin position="79"/>
        <end position="100"/>
    </location>
</feature>
<proteinExistence type="predicted"/>
<evidence type="ECO:0000256" key="6">
    <source>
        <dbReference type="ARBA" id="ARBA00022843"/>
    </source>
</evidence>
<dbReference type="GO" id="GO:0008270">
    <property type="term" value="F:zinc ion binding"/>
    <property type="evidence" value="ECO:0007669"/>
    <property type="project" value="UniProtKB-KW"/>
</dbReference>
<gene>
    <name evidence="11" type="ORF">D5F01_LYC09940</name>
</gene>
<keyword evidence="3" id="KW-0479">Metal-binding</keyword>
<feature type="domain" description="SP-RING-type" evidence="10">
    <location>
        <begin position="408"/>
        <end position="489"/>
    </location>
</feature>